<reference evidence="7 8" key="1">
    <citation type="submission" date="2024-06" db="EMBL/GenBank/DDBJ databases">
        <title>A chromosome-level genome assembly of beet webworm, Loxostege sticticalis.</title>
        <authorList>
            <person name="Zhang Y."/>
        </authorList>
    </citation>
    <scope>NUCLEOTIDE SEQUENCE [LARGE SCALE GENOMIC DNA]</scope>
    <source>
        <strain evidence="6">AQ026</strain>
        <strain evidence="5">AQ028</strain>
        <tissue evidence="5">Male pupae</tissue>
        <tissue evidence="6">Whole body</tissue>
    </source>
</reference>
<dbReference type="Proteomes" id="UP001549920">
    <property type="component" value="Unassembled WGS sequence"/>
</dbReference>
<dbReference type="EMBL" id="JBEUOH010000008">
    <property type="protein sequence ID" value="KAL0884018.1"/>
    <property type="molecule type" value="Genomic_DNA"/>
</dbReference>
<dbReference type="InterPro" id="IPR010562">
    <property type="entry name" value="Haemolymph_juvenile_hormone-bd"/>
</dbReference>
<evidence type="ECO:0000313" key="7">
    <source>
        <dbReference type="Proteomes" id="UP001549920"/>
    </source>
</evidence>
<dbReference type="Gene3D" id="3.15.10.30">
    <property type="entry name" value="Haemolymph juvenile hormone binding protein"/>
    <property type="match status" value="1"/>
</dbReference>
<dbReference type="Proteomes" id="UP001549921">
    <property type="component" value="Unassembled WGS sequence"/>
</dbReference>
<dbReference type="Pfam" id="PF06585">
    <property type="entry name" value="JHBP"/>
    <property type="match status" value="1"/>
</dbReference>
<feature type="chain" id="PRO_5044722896" evidence="4">
    <location>
        <begin position="19"/>
        <end position="251"/>
    </location>
</feature>
<keyword evidence="2" id="KW-0090">Biological rhythms</keyword>
<evidence type="ECO:0000256" key="3">
    <source>
        <dbReference type="ARBA" id="ARBA00060902"/>
    </source>
</evidence>
<organism evidence="5 8">
    <name type="scientific">Loxostege sticticalis</name>
    <name type="common">Beet webworm moth</name>
    <dbReference type="NCBI Taxonomy" id="481309"/>
    <lineage>
        <taxon>Eukaryota</taxon>
        <taxon>Metazoa</taxon>
        <taxon>Ecdysozoa</taxon>
        <taxon>Arthropoda</taxon>
        <taxon>Hexapoda</taxon>
        <taxon>Insecta</taxon>
        <taxon>Pterygota</taxon>
        <taxon>Neoptera</taxon>
        <taxon>Endopterygota</taxon>
        <taxon>Lepidoptera</taxon>
        <taxon>Glossata</taxon>
        <taxon>Ditrysia</taxon>
        <taxon>Pyraloidea</taxon>
        <taxon>Crambidae</taxon>
        <taxon>Pyraustinae</taxon>
        <taxon>Loxostege</taxon>
    </lineage>
</organism>
<keyword evidence="1 4" id="KW-0732">Signal</keyword>
<dbReference type="FunFam" id="3.15.10.30:FF:000001">
    <property type="entry name" value="Takeout-like protein 1"/>
    <property type="match status" value="1"/>
</dbReference>
<proteinExistence type="inferred from homology"/>
<sequence length="251" mass="28130">MQSTLSLVLLGLFCVTLGEEKVFLPPYIQRCDIDEANLTQCIREQIEISLPHFTKGVPEMKVPSLDPVHLDDIKIDGNGLILKFTDAAMHGLSGAELTDLKLNLGEVNEEFSLSFKSNFSLTAQYEVDGRILILPIKGKGDAFVFAQGVSVRIDSKLIHFKNSKGEHLKLITPTYKYDIEKTTFDLKNLFNGNKQLADTTLQFANENWRQLMDELAPPAIKQIVVTCVKAINKFFSNVPIGKLVIGYKERL</sequence>
<protein>
    <submittedName>
        <fullName evidence="5">Uncharacterized protein</fullName>
    </submittedName>
</protein>
<comment type="caution">
    <text evidence="5">The sequence shown here is derived from an EMBL/GenBank/DDBJ whole genome shotgun (WGS) entry which is preliminary data.</text>
</comment>
<dbReference type="InterPro" id="IPR038606">
    <property type="entry name" value="To_sf"/>
</dbReference>
<feature type="signal peptide" evidence="4">
    <location>
        <begin position="1"/>
        <end position="18"/>
    </location>
</feature>
<dbReference type="EMBL" id="JBEDNZ010000008">
    <property type="protein sequence ID" value="KAL0839669.1"/>
    <property type="molecule type" value="Genomic_DNA"/>
</dbReference>
<evidence type="ECO:0000313" key="8">
    <source>
        <dbReference type="Proteomes" id="UP001549921"/>
    </source>
</evidence>
<dbReference type="AlphaFoldDB" id="A0ABD0T8I0"/>
<dbReference type="GO" id="GO:0007623">
    <property type="term" value="P:circadian rhythm"/>
    <property type="evidence" value="ECO:0007669"/>
    <property type="project" value="UniProtKB-ARBA"/>
</dbReference>
<dbReference type="SMART" id="SM00700">
    <property type="entry name" value="JHBP"/>
    <property type="match status" value="1"/>
</dbReference>
<dbReference type="PANTHER" id="PTHR11008">
    <property type="entry name" value="PROTEIN TAKEOUT-LIKE PROTEIN"/>
    <property type="match status" value="1"/>
</dbReference>
<accession>A0ABD0T8I0</accession>
<keyword evidence="7" id="KW-1185">Reference proteome</keyword>
<evidence type="ECO:0000256" key="4">
    <source>
        <dbReference type="SAM" id="SignalP"/>
    </source>
</evidence>
<evidence type="ECO:0000256" key="2">
    <source>
        <dbReference type="ARBA" id="ARBA00023108"/>
    </source>
</evidence>
<evidence type="ECO:0000256" key="1">
    <source>
        <dbReference type="ARBA" id="ARBA00022729"/>
    </source>
</evidence>
<dbReference type="PANTHER" id="PTHR11008:SF32">
    <property type="entry name" value="CIRCADIAN CLOCK-CONTROLLED PROTEIN DAYWAKE-RELATED"/>
    <property type="match status" value="1"/>
</dbReference>
<evidence type="ECO:0000313" key="6">
    <source>
        <dbReference type="EMBL" id="KAL0884018.1"/>
    </source>
</evidence>
<name>A0ABD0T8I0_LOXSC</name>
<gene>
    <name evidence="6" type="ORF">ABMA27_016058</name>
    <name evidence="5" type="ORF">ABMA28_016330</name>
</gene>
<comment type="similarity">
    <text evidence="3">Belongs to the TO family.</text>
</comment>
<evidence type="ECO:0000313" key="5">
    <source>
        <dbReference type="EMBL" id="KAL0839669.1"/>
    </source>
</evidence>